<protein>
    <submittedName>
        <fullName evidence="2">VOC family protein</fullName>
    </submittedName>
</protein>
<dbReference type="CDD" id="cd07247">
    <property type="entry name" value="SgaA_N_like"/>
    <property type="match status" value="2"/>
</dbReference>
<dbReference type="PANTHER" id="PTHR33993:SF14">
    <property type="entry name" value="GB|AAF24581.1"/>
    <property type="match status" value="1"/>
</dbReference>
<comment type="caution">
    <text evidence="2">The sequence shown here is derived from an EMBL/GenBank/DDBJ whole genome shotgun (WGS) entry which is preliminary data.</text>
</comment>
<feature type="domain" description="VOC" evidence="1">
    <location>
        <begin position="139"/>
        <end position="255"/>
    </location>
</feature>
<accession>A0ABW2S4P7</accession>
<evidence type="ECO:0000313" key="2">
    <source>
        <dbReference type="EMBL" id="MFC7451123.1"/>
    </source>
</evidence>
<sequence length="259" mass="27546">MPEPTSIVGAPCWVDLTSSDPHRVIPFYSGLFGWAADTNEDPQYGGYSIFSKDGKPIAGLGPQQEGNPYGNVWTVYLATEDAAATADKAAAAGGQVMMPAMVVGDQGTMAILSDPAGAVVGVWQADQHRGFGLVDEAGAPVWFETMSRDYAAALPFYESVFGWRYDSIGDSDEFRYSQAKIGDEMVAGAMDAAGFLPEGVPSFWQFYVGVQDTDQALERVVELGGAVIRPAEDTPFGRLAAVADPLGANFQIASIQQQP</sequence>
<feature type="domain" description="VOC" evidence="1">
    <location>
        <begin position="10"/>
        <end position="125"/>
    </location>
</feature>
<gene>
    <name evidence="2" type="ORF">ACFQS9_24830</name>
</gene>
<keyword evidence="3" id="KW-1185">Reference proteome</keyword>
<dbReference type="RefSeq" id="WP_378409215.1">
    <property type="nucleotide sequence ID" value="NZ_JBHTCS010000030.1"/>
</dbReference>
<dbReference type="EMBL" id="JBHTCS010000030">
    <property type="protein sequence ID" value="MFC7451123.1"/>
    <property type="molecule type" value="Genomic_DNA"/>
</dbReference>
<dbReference type="InterPro" id="IPR037523">
    <property type="entry name" value="VOC_core"/>
</dbReference>
<evidence type="ECO:0000259" key="1">
    <source>
        <dbReference type="PROSITE" id="PS51819"/>
    </source>
</evidence>
<dbReference type="Gene3D" id="3.10.180.10">
    <property type="entry name" value="2,3-Dihydroxybiphenyl 1,2-Dioxygenase, domain 1"/>
    <property type="match status" value="2"/>
</dbReference>
<name>A0ABW2S4P7_9NOCA</name>
<dbReference type="Pfam" id="PF00903">
    <property type="entry name" value="Glyoxalase"/>
    <property type="match status" value="2"/>
</dbReference>
<dbReference type="InterPro" id="IPR029068">
    <property type="entry name" value="Glyas_Bleomycin-R_OHBP_Dase"/>
</dbReference>
<dbReference type="InterPro" id="IPR052164">
    <property type="entry name" value="Anthracycline_SecMetBiosynth"/>
</dbReference>
<dbReference type="SUPFAM" id="SSF54593">
    <property type="entry name" value="Glyoxalase/Bleomycin resistance protein/Dihydroxybiphenyl dioxygenase"/>
    <property type="match status" value="2"/>
</dbReference>
<evidence type="ECO:0000313" key="3">
    <source>
        <dbReference type="Proteomes" id="UP001596484"/>
    </source>
</evidence>
<dbReference type="Proteomes" id="UP001596484">
    <property type="component" value="Unassembled WGS sequence"/>
</dbReference>
<dbReference type="PANTHER" id="PTHR33993">
    <property type="entry name" value="GLYOXALASE-RELATED"/>
    <property type="match status" value="1"/>
</dbReference>
<reference evidence="3" key="1">
    <citation type="journal article" date="2019" name="Int. J. Syst. Evol. Microbiol.">
        <title>The Global Catalogue of Microorganisms (GCM) 10K type strain sequencing project: providing services to taxonomists for standard genome sequencing and annotation.</title>
        <authorList>
            <consortium name="The Broad Institute Genomics Platform"/>
            <consortium name="The Broad Institute Genome Sequencing Center for Infectious Disease"/>
            <person name="Wu L."/>
            <person name="Ma J."/>
        </authorList>
    </citation>
    <scope>NUCLEOTIDE SEQUENCE [LARGE SCALE GENOMIC DNA]</scope>
    <source>
        <strain evidence="3">ICMP 19430</strain>
    </source>
</reference>
<proteinExistence type="predicted"/>
<dbReference type="PROSITE" id="PS51819">
    <property type="entry name" value="VOC"/>
    <property type="match status" value="2"/>
</dbReference>
<organism evidence="2 3">
    <name type="scientific">Rhodococcus daqingensis</name>
    <dbReference type="NCBI Taxonomy" id="2479363"/>
    <lineage>
        <taxon>Bacteria</taxon>
        <taxon>Bacillati</taxon>
        <taxon>Actinomycetota</taxon>
        <taxon>Actinomycetes</taxon>
        <taxon>Mycobacteriales</taxon>
        <taxon>Nocardiaceae</taxon>
        <taxon>Rhodococcus</taxon>
    </lineage>
</organism>
<dbReference type="InterPro" id="IPR004360">
    <property type="entry name" value="Glyas_Fos-R_dOase_dom"/>
</dbReference>